<dbReference type="EMBL" id="CAJFCW020000003">
    <property type="protein sequence ID" value="CAG9107470.1"/>
    <property type="molecule type" value="Genomic_DNA"/>
</dbReference>
<keyword evidence="4 5" id="KW-0274">FAD</keyword>
<comment type="similarity">
    <text evidence="2 6">Belongs to the GMC oxidoreductase family.</text>
</comment>
<dbReference type="PROSITE" id="PS00624">
    <property type="entry name" value="GMC_OXRED_2"/>
    <property type="match status" value="1"/>
</dbReference>
<comment type="cofactor">
    <cofactor evidence="1 5">
        <name>FAD</name>
        <dbReference type="ChEBI" id="CHEBI:57692"/>
    </cofactor>
</comment>
<dbReference type="GO" id="GO:0050660">
    <property type="term" value="F:flavin adenine dinucleotide binding"/>
    <property type="evidence" value="ECO:0007669"/>
    <property type="project" value="InterPro"/>
</dbReference>
<dbReference type="SUPFAM" id="SSF54373">
    <property type="entry name" value="FAD-linked reductases, C-terminal domain"/>
    <property type="match status" value="1"/>
</dbReference>
<dbReference type="PIRSF" id="PIRSF000137">
    <property type="entry name" value="Alcohol_oxidase"/>
    <property type="match status" value="1"/>
</dbReference>
<keyword evidence="3 6" id="KW-0285">Flavoprotein</keyword>
<dbReference type="InterPro" id="IPR012132">
    <property type="entry name" value="GMC_OxRdtase"/>
</dbReference>
<dbReference type="Proteomes" id="UP000614601">
    <property type="component" value="Unassembled WGS sequence"/>
</dbReference>
<feature type="domain" description="Glucose-methanol-choline oxidoreductase N-terminal" evidence="8">
    <location>
        <begin position="311"/>
        <end position="325"/>
    </location>
</feature>
<proteinExistence type="inferred from homology"/>
<dbReference type="NCBIfam" id="NF002550">
    <property type="entry name" value="PRK02106.1"/>
    <property type="match status" value="1"/>
</dbReference>
<gene>
    <name evidence="9" type="ORF">BOKJ2_LOCUS7010</name>
</gene>
<evidence type="ECO:0000313" key="9">
    <source>
        <dbReference type="EMBL" id="CAD5217283.1"/>
    </source>
</evidence>
<evidence type="ECO:0000259" key="8">
    <source>
        <dbReference type="PROSITE" id="PS00624"/>
    </source>
</evidence>
<dbReference type="Pfam" id="PF05199">
    <property type="entry name" value="GMC_oxred_C"/>
    <property type="match status" value="1"/>
</dbReference>
<dbReference type="AlphaFoldDB" id="A0A811KNM7"/>
<name>A0A811KNM7_9BILA</name>
<dbReference type="SUPFAM" id="SSF51905">
    <property type="entry name" value="FAD/NAD(P)-binding domain"/>
    <property type="match status" value="1"/>
</dbReference>
<dbReference type="InterPro" id="IPR007867">
    <property type="entry name" value="GMC_OxRtase_C"/>
</dbReference>
<dbReference type="InterPro" id="IPR000172">
    <property type="entry name" value="GMC_OxRdtase_N"/>
</dbReference>
<reference evidence="9" key="1">
    <citation type="submission" date="2020-09" db="EMBL/GenBank/DDBJ databases">
        <authorList>
            <person name="Kikuchi T."/>
        </authorList>
    </citation>
    <scope>NUCLEOTIDE SEQUENCE</scope>
    <source>
        <strain evidence="9">SH1</strain>
    </source>
</reference>
<organism evidence="9 10">
    <name type="scientific">Bursaphelenchus okinawaensis</name>
    <dbReference type="NCBI Taxonomy" id="465554"/>
    <lineage>
        <taxon>Eukaryota</taxon>
        <taxon>Metazoa</taxon>
        <taxon>Ecdysozoa</taxon>
        <taxon>Nematoda</taxon>
        <taxon>Chromadorea</taxon>
        <taxon>Rhabditida</taxon>
        <taxon>Tylenchina</taxon>
        <taxon>Tylenchomorpha</taxon>
        <taxon>Aphelenchoidea</taxon>
        <taxon>Aphelenchoididae</taxon>
        <taxon>Bursaphelenchus</taxon>
    </lineage>
</organism>
<evidence type="ECO:0000256" key="5">
    <source>
        <dbReference type="PIRSR" id="PIRSR000137-2"/>
    </source>
</evidence>
<dbReference type="Proteomes" id="UP000783686">
    <property type="component" value="Unassembled WGS sequence"/>
</dbReference>
<feature type="binding site" evidence="5">
    <location>
        <position position="126"/>
    </location>
    <ligand>
        <name>FAD</name>
        <dbReference type="ChEBI" id="CHEBI:57692"/>
    </ligand>
</feature>
<dbReference type="PANTHER" id="PTHR11552">
    <property type="entry name" value="GLUCOSE-METHANOL-CHOLINE GMC OXIDOREDUCTASE"/>
    <property type="match status" value="1"/>
</dbReference>
<dbReference type="PROSITE" id="PS00623">
    <property type="entry name" value="GMC_OXRED_1"/>
    <property type="match status" value="1"/>
</dbReference>
<evidence type="ECO:0000256" key="3">
    <source>
        <dbReference type="ARBA" id="ARBA00022630"/>
    </source>
</evidence>
<evidence type="ECO:0000256" key="6">
    <source>
        <dbReference type="RuleBase" id="RU003968"/>
    </source>
</evidence>
<dbReference type="Pfam" id="PF00732">
    <property type="entry name" value="GMC_oxred_N"/>
    <property type="match status" value="1"/>
</dbReference>
<evidence type="ECO:0000256" key="1">
    <source>
        <dbReference type="ARBA" id="ARBA00001974"/>
    </source>
</evidence>
<comment type="caution">
    <text evidence="9">The sequence shown here is derived from an EMBL/GenBank/DDBJ whole genome shotgun (WGS) entry which is preliminary data.</text>
</comment>
<sequence length="615" mass="69392">MLSRSQVVPFRCLQLSARCRHAERDTFWGGKTVGTFTPEIGDKKPTHIIVGAGAAGCVLANRLTENPDNLVLLLEAGPKDEWYNWKIHMPAALMYNLCNDKYNWYYHTMAQKHMDNRVFYWPRGRVWGGSTSLNAMAYVRGHPMDYDRWEAEGCKNWSYKNCLPYFKKAQTHELSTGPDDPYRGYNGPLKVSQGKCDNPLHKAWMDAGKTHPIGYTDDMNGYRQEGTAPMDMTVYKGKRQSASVAYLHPILNRPNLITSQNILTTKILFDGKKAIGVEYIRQKNPLFGSRQIDSYDREKIYCESDVILSGGAINTPQLLMLSGVGPQNHIKSLEITMVHDLPGVGQNLQDHLEIYVQQKCTKPITLYDKSSWKFPHNMIKTGLQWFYNQTGLAASSHLESGGFCRSRVDIPHPDIQFHFLPSTVHDDGRTNGTCHAYQVHVGPMRSQAKGYVKLMNNDPRRHPLMDPNYMAKEEDWAEFRRCIRVSRELFAQKAFDEFRGEELAPGADCQSDEQIDKFVKEKAASAYHPSCTVKMGPSSDTYACVDPETMKVYGLEGLRIVDASVMPSIVSGNLQAPTIMLAEKAADIIQGKTPLPAKDVPVWKAEVGKPSNIQK</sequence>
<protein>
    <recommendedName>
        <fullName evidence="7 8">Glucose-methanol-choline oxidoreductase N-terminal domain-containing protein</fullName>
    </recommendedName>
</protein>
<dbReference type="PANTHER" id="PTHR11552:SF147">
    <property type="entry name" value="CHOLINE DEHYDROGENASE, MITOCHONDRIAL"/>
    <property type="match status" value="1"/>
</dbReference>
<dbReference type="InterPro" id="IPR036188">
    <property type="entry name" value="FAD/NAD-bd_sf"/>
</dbReference>
<dbReference type="Gene3D" id="3.50.50.60">
    <property type="entry name" value="FAD/NAD(P)-binding domain"/>
    <property type="match status" value="1"/>
</dbReference>
<dbReference type="EMBL" id="CAJFDH010000003">
    <property type="protein sequence ID" value="CAD5217283.1"/>
    <property type="molecule type" value="Genomic_DNA"/>
</dbReference>
<keyword evidence="10" id="KW-1185">Reference proteome</keyword>
<accession>A0A811KNM7</accession>
<evidence type="ECO:0000259" key="7">
    <source>
        <dbReference type="PROSITE" id="PS00623"/>
    </source>
</evidence>
<evidence type="ECO:0000313" key="10">
    <source>
        <dbReference type="Proteomes" id="UP000614601"/>
    </source>
</evidence>
<feature type="domain" description="Glucose-methanol-choline oxidoreductase N-terminal" evidence="7">
    <location>
        <begin position="124"/>
        <end position="147"/>
    </location>
</feature>
<dbReference type="Gene3D" id="3.30.560.10">
    <property type="entry name" value="Glucose Oxidase, domain 3"/>
    <property type="match status" value="1"/>
</dbReference>
<dbReference type="OrthoDB" id="269227at2759"/>
<evidence type="ECO:0000256" key="4">
    <source>
        <dbReference type="ARBA" id="ARBA00022827"/>
    </source>
</evidence>
<evidence type="ECO:0000256" key="2">
    <source>
        <dbReference type="ARBA" id="ARBA00010790"/>
    </source>
</evidence>
<dbReference type="GO" id="GO:0016614">
    <property type="term" value="F:oxidoreductase activity, acting on CH-OH group of donors"/>
    <property type="evidence" value="ECO:0007669"/>
    <property type="project" value="InterPro"/>
</dbReference>